<keyword evidence="4" id="KW-1185">Reference proteome</keyword>
<evidence type="ECO:0000313" key="3">
    <source>
        <dbReference type="EMBL" id="PWC18474.1"/>
    </source>
</evidence>
<dbReference type="CDD" id="cd11731">
    <property type="entry name" value="Lin1944_like_SDR_c"/>
    <property type="match status" value="1"/>
</dbReference>
<gene>
    <name evidence="3" type="ORF">DDT56_03735</name>
</gene>
<dbReference type="AlphaFoldDB" id="A0A2U1UA69"/>
<dbReference type="InterPro" id="IPR002347">
    <property type="entry name" value="SDR_fam"/>
</dbReference>
<organism evidence="3 4">
    <name type="scientific">Brenneria corticis</name>
    <dbReference type="NCBI Taxonomy" id="2173106"/>
    <lineage>
        <taxon>Bacteria</taxon>
        <taxon>Pseudomonadati</taxon>
        <taxon>Pseudomonadota</taxon>
        <taxon>Gammaproteobacteria</taxon>
        <taxon>Enterobacterales</taxon>
        <taxon>Pectobacteriaceae</taxon>
        <taxon>Brenneria</taxon>
    </lineage>
</organism>
<name>A0A2U1UA69_9GAMM</name>
<dbReference type="NCBIfam" id="NF005754">
    <property type="entry name" value="PRK07578.1"/>
    <property type="match status" value="1"/>
</dbReference>
<evidence type="ECO:0000256" key="1">
    <source>
        <dbReference type="ARBA" id="ARBA00006484"/>
    </source>
</evidence>
<reference evidence="3 4" key="1">
    <citation type="submission" date="2018-04" db="EMBL/GenBank/DDBJ databases">
        <title>Brenneria corticis sp.nov.</title>
        <authorList>
            <person name="Li Y."/>
        </authorList>
    </citation>
    <scope>NUCLEOTIDE SEQUENCE [LARGE SCALE GENOMIC DNA]</scope>
    <source>
        <strain evidence="3 4">CFCC 11842</strain>
    </source>
</reference>
<dbReference type="SUPFAM" id="SSF51735">
    <property type="entry name" value="NAD(P)-binding Rossmann-fold domains"/>
    <property type="match status" value="1"/>
</dbReference>
<evidence type="ECO:0000256" key="2">
    <source>
        <dbReference type="ARBA" id="ARBA00023002"/>
    </source>
</evidence>
<dbReference type="RefSeq" id="WP_136165174.1">
    <property type="nucleotide sequence ID" value="NZ_KZ819073.1"/>
</dbReference>
<dbReference type="PANTHER" id="PTHR43477:SF1">
    <property type="entry name" value="DIHYDROANTICAPSIN 7-DEHYDROGENASE"/>
    <property type="match status" value="1"/>
</dbReference>
<dbReference type="Proteomes" id="UP000296159">
    <property type="component" value="Unassembled WGS sequence"/>
</dbReference>
<dbReference type="InterPro" id="IPR051122">
    <property type="entry name" value="SDR_DHRS6-like"/>
</dbReference>
<comment type="similarity">
    <text evidence="1">Belongs to the short-chain dehydrogenases/reductases (SDR) family.</text>
</comment>
<proteinExistence type="inferred from homology"/>
<protein>
    <submittedName>
        <fullName evidence="3">Short chain dehydrogenase</fullName>
    </submittedName>
</protein>
<sequence>MKILIIGASGAVGSAVARELGKDHHILTAGRHSGDFQVDLTSDDSVSALFANIGTLDAIVSATGNVHFGPLDGMSAEQFQIGLQDKLLGQVRIVLQGQHHLSAGGSITLTSGVLAQNPIRDGVNATTVNAALEGFILSAACELRNIRLNGVSPTVLTESLDSYGPFFPGFESAPGERVAKAYRRSVEGVESGRIYQVW</sequence>
<keyword evidence="2" id="KW-0560">Oxidoreductase</keyword>
<dbReference type="PANTHER" id="PTHR43477">
    <property type="entry name" value="DIHYDROANTICAPSIN 7-DEHYDROGENASE"/>
    <property type="match status" value="1"/>
</dbReference>
<comment type="caution">
    <text evidence="3">The sequence shown here is derived from an EMBL/GenBank/DDBJ whole genome shotgun (WGS) entry which is preliminary data.</text>
</comment>
<dbReference type="InterPro" id="IPR036291">
    <property type="entry name" value="NAD(P)-bd_dom_sf"/>
</dbReference>
<dbReference type="EMBL" id="QDKH01000004">
    <property type="protein sequence ID" value="PWC18474.1"/>
    <property type="molecule type" value="Genomic_DNA"/>
</dbReference>
<dbReference type="PRINTS" id="PR00081">
    <property type="entry name" value="GDHRDH"/>
</dbReference>
<dbReference type="Gene3D" id="3.40.50.720">
    <property type="entry name" value="NAD(P)-binding Rossmann-like Domain"/>
    <property type="match status" value="1"/>
</dbReference>
<dbReference type="GO" id="GO:0016491">
    <property type="term" value="F:oxidoreductase activity"/>
    <property type="evidence" value="ECO:0007669"/>
    <property type="project" value="UniProtKB-KW"/>
</dbReference>
<accession>A0A2U1UA69</accession>
<dbReference type="Pfam" id="PF13561">
    <property type="entry name" value="adh_short_C2"/>
    <property type="match status" value="1"/>
</dbReference>
<evidence type="ECO:0000313" key="4">
    <source>
        <dbReference type="Proteomes" id="UP000296159"/>
    </source>
</evidence>